<evidence type="ECO:0000256" key="3">
    <source>
        <dbReference type="ARBA" id="ARBA00009481"/>
    </source>
</evidence>
<evidence type="ECO:0008006" key="11">
    <source>
        <dbReference type="Google" id="ProtNLM"/>
    </source>
</evidence>
<dbReference type="OrthoDB" id="44480at2759"/>
<keyword evidence="7" id="KW-0472">Membrane</keyword>
<keyword evidence="10" id="KW-1185">Reference proteome</keyword>
<comment type="similarity">
    <text evidence="3">Belongs to the glycosyltransferase group 1 family. Glycosyltransferase 4 subfamily.</text>
</comment>
<organism evidence="9 10">
    <name type="scientific">Chlamydomonas eustigma</name>
    <dbReference type="NCBI Taxonomy" id="1157962"/>
    <lineage>
        <taxon>Eukaryota</taxon>
        <taxon>Viridiplantae</taxon>
        <taxon>Chlorophyta</taxon>
        <taxon>core chlorophytes</taxon>
        <taxon>Chlorophyceae</taxon>
        <taxon>CS clade</taxon>
        <taxon>Chlamydomonadales</taxon>
        <taxon>Chlamydomonadaceae</taxon>
        <taxon>Chlamydomonas</taxon>
    </lineage>
</organism>
<reference evidence="9 10" key="1">
    <citation type="submission" date="2017-08" db="EMBL/GenBank/DDBJ databases">
        <title>Acidophilic green algal genome provides insights into adaptation to an acidic environment.</title>
        <authorList>
            <person name="Hirooka S."/>
            <person name="Hirose Y."/>
            <person name="Kanesaki Y."/>
            <person name="Higuchi S."/>
            <person name="Fujiwara T."/>
            <person name="Onuma R."/>
            <person name="Era A."/>
            <person name="Ohbayashi R."/>
            <person name="Uzuka A."/>
            <person name="Nozaki H."/>
            <person name="Yoshikawa H."/>
            <person name="Miyagishima S.Y."/>
        </authorList>
    </citation>
    <scope>NUCLEOTIDE SEQUENCE [LARGE SCALE GENOMIC DNA]</scope>
    <source>
        <strain evidence="9 10">NIES-2499</strain>
    </source>
</reference>
<dbReference type="STRING" id="1157962.A0A250XIJ0"/>
<evidence type="ECO:0000256" key="2">
    <source>
        <dbReference type="ARBA" id="ARBA00004370"/>
    </source>
</evidence>
<dbReference type="AlphaFoldDB" id="A0A250XIJ0"/>
<keyword evidence="4" id="KW-0150">Chloroplast</keyword>
<comment type="subcellular location">
    <subcellularLocation>
        <location evidence="2">Membrane</location>
    </subcellularLocation>
    <subcellularLocation>
        <location evidence="1">Plastid</location>
        <location evidence="1">Chloroplast</location>
    </subcellularLocation>
</comment>
<dbReference type="GO" id="GO:0019375">
    <property type="term" value="P:galactolipid biosynthetic process"/>
    <property type="evidence" value="ECO:0007669"/>
    <property type="project" value="TreeGrafter"/>
</dbReference>
<dbReference type="GO" id="GO:0046481">
    <property type="term" value="F:digalactosyldiacylglycerol synthase activity"/>
    <property type="evidence" value="ECO:0007669"/>
    <property type="project" value="InterPro"/>
</dbReference>
<sequence>MTNSGDDNDGKTTESLLSSPHSTWSFPRPFPALDVKHQPLSLSQTVKGLQSSASNALQLYAKENPVLGPSVQRLVTGYEAWENKLRSEAQSRLVNGFAADILSDGDWDLLRRVPKSLPSNTMKKSASESSFEALTGNASASLRSRISSSSSRNSFAHGEESVSRGYNSERNEAMMFGPRFAPMRNAYGEKIQPSEQQLLHIGIPRIPTAPALQALSDNLNNEAAKNIEAFLDTSLKAIKNAQSSLQQTAVNCQQNLQSLSTLIQHNVTTNPNLRSARDAVTWSLATSSDPFTGALVPWSVFPRYLRARELDQAMSAEAPSGHSIEGIHNPTDWSSPFDHYLHQLEKLGSKGSSPNKRAKSLREPGRQVAIVTTASLPWMTGTSVNPLLRAAYLSATDHSRKVTLVIPWLSMPDQERVFPADTRFETPEEQEAYVRAWVQKRTGLDCNFRISFYPGRYAAEKGSILPVGDITQVIPDHEADVAVLEEPEHLNWYHHGRRWTDKFKHVVGVMHTNYLDYARREEGGPIKELVLKYINAWVCRIHCHKVIKLSDAVQQLPRQETMFVHGVSPSFIQVGAQKAAEVEAGRSEAWSNGVYFIGKVLWAKGYTELLERMQEHTARTGNNVLVDVYGSGPDLQAVEEESKKRSLNLKFNGAKDHADKSLQDYKVFINPSLSDVVATTTAEALAMGKFVVCADHPSNRFFSRYSNCLIYRDSNEFSHCLQTALSQQPKPLSQEELHSLTWEAATERFLDVADIRNWQKPLEAVADRVLHAAYNVLTGNEKFRVMAGAGAKTRDMPARVTDFVASDVYEGGLFDNHSRGSAYVSANRAKNSKMMSASGGVTTPEAKTTNT</sequence>
<dbReference type="Pfam" id="PF13692">
    <property type="entry name" value="Glyco_trans_1_4"/>
    <property type="match status" value="1"/>
</dbReference>
<dbReference type="InterPro" id="IPR044525">
    <property type="entry name" value="DGDG1/2"/>
</dbReference>
<proteinExistence type="inferred from homology"/>
<evidence type="ECO:0000313" key="10">
    <source>
        <dbReference type="Proteomes" id="UP000232323"/>
    </source>
</evidence>
<dbReference type="PANTHER" id="PTHR46132:SF1">
    <property type="entry name" value="DIGALACTOSYLDIACYLGLYCEROL SYNTHASE 2, CHLOROPLASTIC"/>
    <property type="match status" value="1"/>
</dbReference>
<dbReference type="FunFam" id="3.40.50.2000:FF:000067">
    <property type="entry name" value="Digalactosyldiacylglycerol synthase 1, chloroplastic"/>
    <property type="match status" value="1"/>
</dbReference>
<gene>
    <name evidence="9" type="ORF">CEUSTIGMA_g10252.t1</name>
</gene>
<dbReference type="EMBL" id="BEGY01000086">
    <property type="protein sequence ID" value="GAX82826.1"/>
    <property type="molecule type" value="Genomic_DNA"/>
</dbReference>
<comment type="caution">
    <text evidence="9">The sequence shown here is derived from an EMBL/GenBank/DDBJ whole genome shotgun (WGS) entry which is preliminary data.</text>
</comment>
<protein>
    <recommendedName>
        <fullName evidence="11">Digalactosyldiacylglycerol synthase</fullName>
    </recommendedName>
</protein>
<feature type="region of interest" description="Disordered" evidence="8">
    <location>
        <begin position="1"/>
        <end position="23"/>
    </location>
</feature>
<evidence type="ECO:0000256" key="6">
    <source>
        <dbReference type="ARBA" id="ARBA00022679"/>
    </source>
</evidence>
<evidence type="ECO:0000256" key="1">
    <source>
        <dbReference type="ARBA" id="ARBA00004229"/>
    </source>
</evidence>
<keyword evidence="6" id="KW-0808">Transferase</keyword>
<dbReference type="Gene3D" id="3.40.50.2000">
    <property type="entry name" value="Glycogen Phosphorylase B"/>
    <property type="match status" value="1"/>
</dbReference>
<evidence type="ECO:0000256" key="8">
    <source>
        <dbReference type="SAM" id="MobiDB-lite"/>
    </source>
</evidence>
<name>A0A250XIJ0_9CHLO</name>
<dbReference type="PANTHER" id="PTHR46132">
    <property type="entry name" value="DIGALACTOSYLDIACYLGLYCEROL SYNTHASE 2, CHLOROPLASTIC"/>
    <property type="match status" value="1"/>
</dbReference>
<evidence type="ECO:0000256" key="7">
    <source>
        <dbReference type="ARBA" id="ARBA00023136"/>
    </source>
</evidence>
<dbReference type="Proteomes" id="UP000232323">
    <property type="component" value="Unassembled WGS sequence"/>
</dbReference>
<feature type="compositionally biased region" description="Polar residues" evidence="8">
    <location>
        <begin position="13"/>
        <end position="23"/>
    </location>
</feature>
<feature type="compositionally biased region" description="Basic and acidic residues" evidence="8">
    <location>
        <begin position="157"/>
        <end position="166"/>
    </location>
</feature>
<keyword evidence="5" id="KW-0934">Plastid</keyword>
<feature type="compositionally biased region" description="Low complexity" evidence="8">
    <location>
        <begin position="142"/>
        <end position="156"/>
    </location>
</feature>
<dbReference type="GO" id="GO:0009707">
    <property type="term" value="C:chloroplast outer membrane"/>
    <property type="evidence" value="ECO:0007669"/>
    <property type="project" value="TreeGrafter"/>
</dbReference>
<evidence type="ECO:0000256" key="4">
    <source>
        <dbReference type="ARBA" id="ARBA00022528"/>
    </source>
</evidence>
<dbReference type="CDD" id="cd01635">
    <property type="entry name" value="Glycosyltransferase_GTB-type"/>
    <property type="match status" value="1"/>
</dbReference>
<evidence type="ECO:0000256" key="5">
    <source>
        <dbReference type="ARBA" id="ARBA00022640"/>
    </source>
</evidence>
<evidence type="ECO:0000313" key="9">
    <source>
        <dbReference type="EMBL" id="GAX82826.1"/>
    </source>
</evidence>
<dbReference type="SUPFAM" id="SSF53756">
    <property type="entry name" value="UDP-Glycosyltransferase/glycogen phosphorylase"/>
    <property type="match status" value="1"/>
</dbReference>
<accession>A0A250XIJ0</accession>
<feature type="region of interest" description="Disordered" evidence="8">
    <location>
        <begin position="142"/>
        <end position="166"/>
    </location>
</feature>